<comment type="caution">
    <text evidence="2">The sequence shown here is derived from an EMBL/GenBank/DDBJ whole genome shotgun (WGS) entry which is preliminary data.</text>
</comment>
<gene>
    <name evidence="2" type="ORF">GCM10008025_39030</name>
</gene>
<feature type="transmembrane region" description="Helical" evidence="1">
    <location>
        <begin position="46"/>
        <end position="63"/>
    </location>
</feature>
<feature type="transmembrane region" description="Helical" evidence="1">
    <location>
        <begin position="69"/>
        <end position="91"/>
    </location>
</feature>
<evidence type="ECO:0000313" key="2">
    <source>
        <dbReference type="EMBL" id="GGA92792.1"/>
    </source>
</evidence>
<dbReference type="Proteomes" id="UP000613512">
    <property type="component" value="Unassembled WGS sequence"/>
</dbReference>
<organism evidence="2 3">
    <name type="scientific">Ornithinibacillus halotolerans</name>
    <dbReference type="NCBI Taxonomy" id="1274357"/>
    <lineage>
        <taxon>Bacteria</taxon>
        <taxon>Bacillati</taxon>
        <taxon>Bacillota</taxon>
        <taxon>Bacilli</taxon>
        <taxon>Bacillales</taxon>
        <taxon>Bacillaceae</taxon>
        <taxon>Ornithinibacillus</taxon>
    </lineage>
</organism>
<dbReference type="EMBL" id="BMEY01000035">
    <property type="protein sequence ID" value="GGA92792.1"/>
    <property type="molecule type" value="Genomic_DNA"/>
</dbReference>
<proteinExistence type="predicted"/>
<dbReference type="RefSeq" id="WP_188386360.1">
    <property type="nucleotide sequence ID" value="NZ_BMEY01000035.1"/>
</dbReference>
<keyword evidence="1" id="KW-1133">Transmembrane helix</keyword>
<evidence type="ECO:0000313" key="3">
    <source>
        <dbReference type="Proteomes" id="UP000613512"/>
    </source>
</evidence>
<accession>A0A916WFJ9</accession>
<keyword evidence="3" id="KW-1185">Reference proteome</keyword>
<feature type="transmembrane region" description="Helical" evidence="1">
    <location>
        <begin position="7"/>
        <end position="26"/>
    </location>
</feature>
<evidence type="ECO:0000256" key="1">
    <source>
        <dbReference type="SAM" id="Phobius"/>
    </source>
</evidence>
<protein>
    <submittedName>
        <fullName evidence="2">Uncharacterized protein</fullName>
    </submittedName>
</protein>
<keyword evidence="1" id="KW-0812">Transmembrane</keyword>
<keyword evidence="1" id="KW-0472">Membrane</keyword>
<dbReference type="AlphaFoldDB" id="A0A916WFJ9"/>
<name>A0A916WFJ9_9BACI</name>
<sequence>MNIAPDQIIPFLLMWGIPILFIYRGYVKMDEKEKTDVKRSFKTPHFIFTVGFLIIGLFIAQLGNILSLIVIKHIGTIILIIGGVVATVDLWPRSKLKSMSVPLFLTVAIYFLNS</sequence>
<reference evidence="2" key="1">
    <citation type="journal article" date="2014" name="Int. J. Syst. Evol. Microbiol.">
        <title>Complete genome sequence of Corynebacterium casei LMG S-19264T (=DSM 44701T), isolated from a smear-ripened cheese.</title>
        <authorList>
            <consortium name="US DOE Joint Genome Institute (JGI-PGF)"/>
            <person name="Walter F."/>
            <person name="Albersmeier A."/>
            <person name="Kalinowski J."/>
            <person name="Ruckert C."/>
        </authorList>
    </citation>
    <scope>NUCLEOTIDE SEQUENCE</scope>
    <source>
        <strain evidence="2">CGMCC 1.12408</strain>
    </source>
</reference>
<reference evidence="2" key="2">
    <citation type="submission" date="2020-09" db="EMBL/GenBank/DDBJ databases">
        <authorList>
            <person name="Sun Q."/>
            <person name="Zhou Y."/>
        </authorList>
    </citation>
    <scope>NUCLEOTIDE SEQUENCE</scope>
    <source>
        <strain evidence="2">CGMCC 1.12408</strain>
    </source>
</reference>